<evidence type="ECO:0000256" key="2">
    <source>
        <dbReference type="SAM" id="MobiDB-lite"/>
    </source>
</evidence>
<dbReference type="OrthoDB" id="2196187at2759"/>
<keyword evidence="1" id="KW-0653">Protein transport</keyword>
<evidence type="ECO:0000313" key="4">
    <source>
        <dbReference type="EMBL" id="TNJ27928.1"/>
    </source>
</evidence>
<dbReference type="InterPro" id="IPR016024">
    <property type="entry name" value="ARM-type_fold"/>
</dbReference>
<comment type="function">
    <text evidence="1">Required for 60S pre-ribosomal subunits export to the cytoplasm.</text>
</comment>
<comment type="caution">
    <text evidence="4">The sequence shown here is derived from an EMBL/GenBank/DDBJ whole genome shotgun (WGS) entry which is preliminary data.</text>
</comment>
<feature type="region of interest" description="Disordered" evidence="2">
    <location>
        <begin position="619"/>
        <end position="642"/>
    </location>
</feature>
<organism evidence="4 5">
    <name type="scientific">Giardia muris</name>
    <dbReference type="NCBI Taxonomy" id="5742"/>
    <lineage>
        <taxon>Eukaryota</taxon>
        <taxon>Metamonada</taxon>
        <taxon>Diplomonadida</taxon>
        <taxon>Hexamitidae</taxon>
        <taxon>Giardiinae</taxon>
        <taxon>Giardia</taxon>
    </lineage>
</organism>
<feature type="compositionally biased region" description="Acidic residues" evidence="2">
    <location>
        <begin position="619"/>
        <end position="638"/>
    </location>
</feature>
<dbReference type="InterPro" id="IPR012977">
    <property type="entry name" value="SDA1_N"/>
</dbReference>
<dbReference type="PANTHER" id="PTHR12730">
    <property type="entry name" value="HSDA/SDA1-RELATED"/>
    <property type="match status" value="1"/>
</dbReference>
<keyword evidence="1" id="KW-0690">Ribosome biogenesis</keyword>
<dbReference type="GO" id="GO:0015031">
    <property type="term" value="P:protein transport"/>
    <property type="evidence" value="ECO:0007669"/>
    <property type="project" value="UniProtKB-KW"/>
</dbReference>
<dbReference type="PANTHER" id="PTHR12730:SF0">
    <property type="entry name" value="PROTEIN SDA1 HOMOLOG"/>
    <property type="match status" value="1"/>
</dbReference>
<comment type="subcellular location">
    <subcellularLocation>
        <location evidence="1">Nucleus</location>
        <location evidence="1">Nucleolus</location>
    </subcellularLocation>
</comment>
<dbReference type="Proteomes" id="UP000315496">
    <property type="component" value="Chromosome 3"/>
</dbReference>
<dbReference type="AlphaFoldDB" id="A0A4Z1SWM7"/>
<sequence>MELPTLASHARWDPAGHLVEVEAQVDALRNQLDLIKAGASVTNNDLFLNLLHFSGRACGIPAYKKLFAPLAADLFAFSEQYLLSLEPDIRLALIRVTILFSKAGLVVTTDPAALRLYTGLLRLQDKSIRTLALSHLSAALEQDGGRSERSTLAFLAGTIRTASPVLTLKIIQLVCELYRKGVWEDELAMAFLIDALYWTKDKRISIYIFTFLIGEQGSAEADTDDEELEVDGKKKTRAEMRAEIQQELKHLMSVSNFAGNQIRNRKNICALKKRLRNLSEDGSARAPPRIGAVHPFDNVRDPYTFVERTISKYLQKSVSFRLRLLCMDCLSRFIGHHSLEVSQFFHGLLRYLQPNQPEVTKVLEYLVMATHASSSPDDLLVVVQAIAHEFIHSGSNDYLMTVGLNTITELCRRCPTCLTSTEKGRELLVELIGYTKESGISTSYTNQRGRTTSTSRKGVSAAARGLLNLYREVAPEVIPRQFHNRDSAILMQQLKRIDTLGDEPEEDESSAASNTLLRLVPSNQADKLSAHGLLKDFSRANLAKILNEDTLEDSDGPVSKHQLKRAPLERKKYGKLLKICRQKGLRIPEDKLERMCELFGPMDEYGNLVSALSFDEESEEYSEHDEELEEEREEEEESAIPLQSRRLLTDEELVTVASHIAPANMNEFDLESFVAKPKLTREERIARVMATRSALAHKESHWSDSISRKLASYQSLTNVQKQKVTKNALMLLYSQKVRNKRGRSQREKEYVARMHARNRRRGIAKKIVFKK</sequence>
<dbReference type="EMBL" id="VDLU01000003">
    <property type="protein sequence ID" value="TNJ27928.1"/>
    <property type="molecule type" value="Genomic_DNA"/>
</dbReference>
<dbReference type="InterPro" id="IPR027312">
    <property type="entry name" value="Sda1"/>
</dbReference>
<keyword evidence="5" id="KW-1185">Reference proteome</keyword>
<evidence type="ECO:0000313" key="5">
    <source>
        <dbReference type="Proteomes" id="UP000315496"/>
    </source>
</evidence>
<comment type="similarity">
    <text evidence="1">Belongs to the SDA1 family.</text>
</comment>
<keyword evidence="1" id="KW-0813">Transport</keyword>
<name>A0A4Z1SWM7_GIAMU</name>
<dbReference type="GO" id="GO:0000055">
    <property type="term" value="P:ribosomal large subunit export from nucleus"/>
    <property type="evidence" value="ECO:0007669"/>
    <property type="project" value="UniProtKB-UniRule"/>
</dbReference>
<dbReference type="GO" id="GO:0005730">
    <property type="term" value="C:nucleolus"/>
    <property type="evidence" value="ECO:0007669"/>
    <property type="project" value="UniProtKB-SubCell"/>
</dbReference>
<accession>A0A4Z1SWM7</accession>
<dbReference type="VEuPathDB" id="GiardiaDB:GMRT_16082"/>
<evidence type="ECO:0000259" key="3">
    <source>
        <dbReference type="Pfam" id="PF08158"/>
    </source>
</evidence>
<gene>
    <name evidence="4" type="ORF">GMRT_16082</name>
</gene>
<keyword evidence="1" id="KW-0539">Nucleus</keyword>
<dbReference type="GO" id="GO:0042273">
    <property type="term" value="P:ribosomal large subunit biogenesis"/>
    <property type="evidence" value="ECO:0007669"/>
    <property type="project" value="UniProtKB-UniRule"/>
</dbReference>
<dbReference type="Pfam" id="PF08158">
    <property type="entry name" value="SDA1_HEAT"/>
    <property type="match status" value="1"/>
</dbReference>
<evidence type="ECO:0000256" key="1">
    <source>
        <dbReference type="RuleBase" id="RU365057"/>
    </source>
</evidence>
<proteinExistence type="inferred from homology"/>
<feature type="domain" description="SDA1 N-terminal" evidence="3">
    <location>
        <begin position="62"/>
        <end position="436"/>
    </location>
</feature>
<dbReference type="SUPFAM" id="SSF48371">
    <property type="entry name" value="ARM repeat"/>
    <property type="match status" value="1"/>
</dbReference>
<protein>
    <recommendedName>
        <fullName evidence="1">Protein SDA1</fullName>
    </recommendedName>
</protein>
<reference evidence="4 5" key="1">
    <citation type="submission" date="2019-05" db="EMBL/GenBank/DDBJ databases">
        <title>The compact genome of Giardia muris reveals important steps in the evolution of intestinal protozoan parasites.</title>
        <authorList>
            <person name="Xu F."/>
            <person name="Jimenez-Gonzalez A."/>
            <person name="Einarsson E."/>
            <person name="Astvaldsson A."/>
            <person name="Peirasmaki D."/>
            <person name="Eckmann L."/>
            <person name="Andersson J.O."/>
            <person name="Svard S.G."/>
            <person name="Jerlstrom-Hultqvist J."/>
        </authorList>
    </citation>
    <scope>NUCLEOTIDE SEQUENCE [LARGE SCALE GENOMIC DNA]</scope>
    <source>
        <strain evidence="4 5">Roberts-Thomson</strain>
    </source>
</reference>